<accession>A0AA39LCF0</accession>
<gene>
    <name evidence="2" type="ORF">NLU13_1483</name>
</gene>
<name>A0AA39LCF0_SARSR</name>
<evidence type="ECO:0000313" key="3">
    <source>
        <dbReference type="Proteomes" id="UP001175261"/>
    </source>
</evidence>
<evidence type="ECO:0000259" key="1">
    <source>
        <dbReference type="Pfam" id="PF01425"/>
    </source>
</evidence>
<dbReference type="Gene3D" id="3.90.1300.10">
    <property type="entry name" value="Amidase signature (AS) domain"/>
    <property type="match status" value="1"/>
</dbReference>
<dbReference type="GO" id="GO:0003824">
    <property type="term" value="F:catalytic activity"/>
    <property type="evidence" value="ECO:0007669"/>
    <property type="project" value="InterPro"/>
</dbReference>
<evidence type="ECO:0000313" key="2">
    <source>
        <dbReference type="EMBL" id="KAK0391985.1"/>
    </source>
</evidence>
<feature type="domain" description="Amidase" evidence="1">
    <location>
        <begin position="166"/>
        <end position="570"/>
    </location>
</feature>
<comment type="caution">
    <text evidence="2">The sequence shown here is derived from an EMBL/GenBank/DDBJ whole genome shotgun (WGS) entry which is preliminary data.</text>
</comment>
<dbReference type="SUPFAM" id="SSF75304">
    <property type="entry name" value="Amidase signature (AS) enzymes"/>
    <property type="match status" value="1"/>
</dbReference>
<dbReference type="Pfam" id="PF01425">
    <property type="entry name" value="Amidase"/>
    <property type="match status" value="1"/>
</dbReference>
<dbReference type="InterPro" id="IPR000120">
    <property type="entry name" value="Amidase"/>
</dbReference>
<dbReference type="InterPro" id="IPR023631">
    <property type="entry name" value="Amidase_dom"/>
</dbReference>
<dbReference type="EMBL" id="JAPDFR010000001">
    <property type="protein sequence ID" value="KAK0391985.1"/>
    <property type="molecule type" value="Genomic_DNA"/>
</dbReference>
<reference evidence="2" key="1">
    <citation type="submission" date="2022-10" db="EMBL/GenBank/DDBJ databases">
        <title>Determination and structural analysis of whole genome sequence of Sarocladium strictum F4-1.</title>
        <authorList>
            <person name="Hu L."/>
            <person name="Jiang Y."/>
        </authorList>
    </citation>
    <scope>NUCLEOTIDE SEQUENCE</scope>
    <source>
        <strain evidence="2">F4-1</strain>
    </source>
</reference>
<dbReference type="Proteomes" id="UP001175261">
    <property type="component" value="Unassembled WGS sequence"/>
</dbReference>
<sequence>MSPQNAVPKAQRFLDYPEAEETIHEGYLKALENNPVMSGLPLAILANILSRVGFLQSFFWHNAGFASIAKIPELKNLPVRFHPAVISTGVVDPPLVPFAQRLREPSSHHPSGKYHSVADYHAAYLSGDVTPLQVIDTLLPLIAQNQQPRGVYENGWIHPHDSVHLALEAAKASTERYAQGKPLGILDGVPIGVKDDTDVEGWVNHWGMNPHMPNNPNYKPCEKSCWPVFKLQEAGAIVIGKNRMHELGSETSGCNPSQGTPTNHHNNSYYPGGSTNGGASAVSAGIVPFVVGTDGGGSVRIPSANNGIYGIQPSHQRTMTLDCTMVRIGPLAGTVADLTIAYRLMAQPDPDDSLRKLYAPSQPLDPKARRTIGIYPDWWAPADPRVAAVCRAAVDYLAAEKGYDIVDISIPFIQEGRLAHGLLCLGEISRAARAHAPEGSGFWLSHVNNSNKLLLSVASQSTTEDFLAANAMRELQMRHLAHLFQKHPNLLIVTPTTPVIGWPRVPNDDAYGASDTNISIKNMMYVWLSNLTGTPAATAPVGFVEPDQGEGKMPIGLMALGEWGAEEQLLGWAAELEEYLHEKVEGGRRKPAAWFDVLAETKRTAGK</sequence>
<protein>
    <recommendedName>
        <fullName evidence="1">Amidase domain-containing protein</fullName>
    </recommendedName>
</protein>
<keyword evidence="3" id="KW-1185">Reference proteome</keyword>
<dbReference type="InterPro" id="IPR036928">
    <property type="entry name" value="AS_sf"/>
</dbReference>
<organism evidence="2 3">
    <name type="scientific">Sarocladium strictum</name>
    <name type="common">Black bundle disease fungus</name>
    <name type="synonym">Acremonium strictum</name>
    <dbReference type="NCBI Taxonomy" id="5046"/>
    <lineage>
        <taxon>Eukaryota</taxon>
        <taxon>Fungi</taxon>
        <taxon>Dikarya</taxon>
        <taxon>Ascomycota</taxon>
        <taxon>Pezizomycotina</taxon>
        <taxon>Sordariomycetes</taxon>
        <taxon>Hypocreomycetidae</taxon>
        <taxon>Hypocreales</taxon>
        <taxon>Sarocladiaceae</taxon>
        <taxon>Sarocladium</taxon>
    </lineage>
</organism>
<dbReference type="PANTHER" id="PTHR11895">
    <property type="entry name" value="TRANSAMIDASE"/>
    <property type="match status" value="1"/>
</dbReference>
<proteinExistence type="predicted"/>
<dbReference type="AlphaFoldDB" id="A0AA39LCF0"/>
<dbReference type="PANTHER" id="PTHR11895:SF67">
    <property type="entry name" value="AMIDASE DOMAIN-CONTAINING PROTEIN"/>
    <property type="match status" value="1"/>
</dbReference>